<keyword evidence="5" id="KW-0677">Repeat</keyword>
<organism evidence="11 12">
    <name type="scientific">Bathycoccus prasinos</name>
    <dbReference type="NCBI Taxonomy" id="41875"/>
    <lineage>
        <taxon>Eukaryota</taxon>
        <taxon>Viridiplantae</taxon>
        <taxon>Chlorophyta</taxon>
        <taxon>Mamiellophyceae</taxon>
        <taxon>Mamiellales</taxon>
        <taxon>Bathycoccaceae</taxon>
        <taxon>Bathycoccus</taxon>
    </lineage>
</organism>
<evidence type="ECO:0000313" key="12">
    <source>
        <dbReference type="Proteomes" id="UP000198341"/>
    </source>
</evidence>
<comment type="similarity">
    <text evidence="2 10">Belongs to the mitochondrial carrier (TC 2.A.29) family.</text>
</comment>
<evidence type="ECO:0000313" key="11">
    <source>
        <dbReference type="EMBL" id="CCO19794.1"/>
    </source>
</evidence>
<gene>
    <name evidence="11" type="ordered locus">Bathy14g00850</name>
</gene>
<dbReference type="AlphaFoldDB" id="K8EPB7"/>
<keyword evidence="4 9" id="KW-0812">Transmembrane</keyword>
<reference evidence="11 12" key="1">
    <citation type="submission" date="2011-10" db="EMBL/GenBank/DDBJ databases">
        <authorList>
            <person name="Genoscope - CEA"/>
        </authorList>
    </citation>
    <scope>NUCLEOTIDE SEQUENCE [LARGE SCALE GENOMIC DNA]</scope>
    <source>
        <strain evidence="11 12">RCC 1105</strain>
    </source>
</reference>
<sequence>MSEGKSNDDDTDGKKMFNSSSSLIMNQFLAGGVSGLLSRAATHPVDTIKSQMQVSNLVVTRRSTERSGCDSTSHRRPILTSARLLNAKHAIQNLYRGFGAAALGAPMASGMYFLGYETTKKTLKKIRRERRREGAFNDDDHEEEEEDNKTTIYMIDNIITGVGAQAFAGIAYTPVDVVKERMQVSSVLPTNLKTNNGVDYRNAFDALKTIVKNEGIKNGLMRGYWAQNFVWWPWSACYFVAYEKGLEIFRRNNNDNKSSLRVDDNGGVFGGDAERSNFESSSSSSSSVKSSSSFYREGGWYENNISPHAVSAFAAATCATILTHPLDLCKTRVQTMTNNNNNNNNKKVMTLRTVFKDVVRKEGVLALYRGVFARVLSVAPGSAISFYAYESIRKSGALRLEEED</sequence>
<dbReference type="Gene3D" id="1.50.40.10">
    <property type="entry name" value="Mitochondrial carrier domain"/>
    <property type="match status" value="2"/>
</dbReference>
<dbReference type="PRINTS" id="PR00926">
    <property type="entry name" value="MITOCARRIER"/>
</dbReference>
<evidence type="ECO:0000256" key="5">
    <source>
        <dbReference type="ARBA" id="ARBA00022737"/>
    </source>
</evidence>
<evidence type="ECO:0000256" key="1">
    <source>
        <dbReference type="ARBA" id="ARBA00004225"/>
    </source>
</evidence>
<evidence type="ECO:0000256" key="3">
    <source>
        <dbReference type="ARBA" id="ARBA00022448"/>
    </source>
</evidence>
<dbReference type="KEGG" id="bpg:Bathy14g00850"/>
<dbReference type="PANTHER" id="PTHR45758">
    <property type="entry name" value="MITOFERRIN-1-RELATED"/>
    <property type="match status" value="1"/>
</dbReference>
<comment type="subcellular location">
    <subcellularLocation>
        <location evidence="1">Mitochondrion membrane</location>
        <topology evidence="1">Multi-pass membrane protein</topology>
    </subcellularLocation>
</comment>
<dbReference type="RefSeq" id="XP_007509337.1">
    <property type="nucleotide sequence ID" value="XM_007509275.1"/>
</dbReference>
<evidence type="ECO:0000256" key="2">
    <source>
        <dbReference type="ARBA" id="ARBA00006375"/>
    </source>
</evidence>
<dbReference type="SUPFAM" id="SSF103506">
    <property type="entry name" value="Mitochondrial carrier"/>
    <property type="match status" value="1"/>
</dbReference>
<keyword evidence="3 10" id="KW-0813">Transport</keyword>
<keyword evidence="8 9" id="KW-0472">Membrane</keyword>
<name>K8EPB7_9CHLO</name>
<dbReference type="GO" id="GO:0031966">
    <property type="term" value="C:mitochondrial membrane"/>
    <property type="evidence" value="ECO:0007669"/>
    <property type="project" value="UniProtKB-SubCell"/>
</dbReference>
<dbReference type="EMBL" id="FO082265">
    <property type="protein sequence ID" value="CCO19794.1"/>
    <property type="molecule type" value="Genomic_DNA"/>
</dbReference>
<keyword evidence="6" id="KW-1133">Transmembrane helix</keyword>
<evidence type="ECO:0000256" key="8">
    <source>
        <dbReference type="ARBA" id="ARBA00023136"/>
    </source>
</evidence>
<dbReference type="Pfam" id="PF00153">
    <property type="entry name" value="Mito_carr"/>
    <property type="match status" value="3"/>
</dbReference>
<dbReference type="InterPro" id="IPR018108">
    <property type="entry name" value="MCP_transmembrane"/>
</dbReference>
<dbReference type="PANTHER" id="PTHR45758:SF3">
    <property type="entry name" value="MITOCHONDRIAL SUBSTRATE CARRIER FAMILY PROTEIN E"/>
    <property type="match status" value="1"/>
</dbReference>
<feature type="repeat" description="Solcar" evidence="9">
    <location>
        <begin position="303"/>
        <end position="395"/>
    </location>
</feature>
<evidence type="ECO:0000256" key="6">
    <source>
        <dbReference type="ARBA" id="ARBA00022989"/>
    </source>
</evidence>
<accession>K8EPB7</accession>
<dbReference type="PROSITE" id="PS50920">
    <property type="entry name" value="SOLCAR"/>
    <property type="match status" value="3"/>
</dbReference>
<dbReference type="InterPro" id="IPR002067">
    <property type="entry name" value="MCP"/>
</dbReference>
<dbReference type="GeneID" id="19011740"/>
<dbReference type="Proteomes" id="UP000198341">
    <property type="component" value="Chromosome 14"/>
</dbReference>
<feature type="repeat" description="Solcar" evidence="9">
    <location>
        <begin position="152"/>
        <end position="248"/>
    </location>
</feature>
<evidence type="ECO:0000256" key="7">
    <source>
        <dbReference type="ARBA" id="ARBA00023128"/>
    </source>
</evidence>
<dbReference type="GO" id="GO:0005381">
    <property type="term" value="F:iron ion transmembrane transporter activity"/>
    <property type="evidence" value="ECO:0007669"/>
    <property type="project" value="UniProtKB-ARBA"/>
</dbReference>
<dbReference type="OrthoDB" id="276989at2759"/>
<dbReference type="InterPro" id="IPR023395">
    <property type="entry name" value="MCP_dom_sf"/>
</dbReference>
<proteinExistence type="inferred from homology"/>
<protein>
    <submittedName>
        <fullName evidence="11">Mitochondrial carrier family</fullName>
    </submittedName>
</protein>
<evidence type="ECO:0000256" key="10">
    <source>
        <dbReference type="RuleBase" id="RU000488"/>
    </source>
</evidence>
<feature type="repeat" description="Solcar" evidence="9">
    <location>
        <begin position="22"/>
        <end position="122"/>
    </location>
</feature>
<keyword evidence="12" id="KW-1185">Reference proteome</keyword>
<evidence type="ECO:0000256" key="9">
    <source>
        <dbReference type="PROSITE-ProRule" id="PRU00282"/>
    </source>
</evidence>
<dbReference type="eggNOG" id="KOG0765">
    <property type="taxonomic scope" value="Eukaryota"/>
</dbReference>
<evidence type="ECO:0000256" key="4">
    <source>
        <dbReference type="ARBA" id="ARBA00022692"/>
    </source>
</evidence>
<keyword evidence="7" id="KW-0496">Mitochondrion</keyword>